<dbReference type="InterPro" id="IPR033640">
    <property type="entry name" value="FAR_C"/>
</dbReference>
<keyword evidence="5 10" id="KW-0521">NADP</keyword>
<dbReference type="OMA" id="VCASIWK"/>
<evidence type="ECO:0000256" key="7">
    <source>
        <dbReference type="ARBA" id="ARBA00023098"/>
    </source>
</evidence>
<dbReference type="EMBL" id="UFQT01002542">
    <property type="protein sequence ID" value="SSX33657.1"/>
    <property type="molecule type" value="Genomic_DNA"/>
</dbReference>
<evidence type="ECO:0000256" key="8">
    <source>
        <dbReference type="ARBA" id="ARBA00023136"/>
    </source>
</evidence>
<dbReference type="GO" id="GO:0005777">
    <property type="term" value="C:peroxisome"/>
    <property type="evidence" value="ECO:0007669"/>
    <property type="project" value="TreeGrafter"/>
</dbReference>
<dbReference type="InterPro" id="IPR026055">
    <property type="entry name" value="FAR"/>
</dbReference>
<dbReference type="SUPFAM" id="SSF51735">
    <property type="entry name" value="NAD(P)-binding Rossmann-fold domains"/>
    <property type="match status" value="1"/>
</dbReference>
<dbReference type="GO" id="GO:0016020">
    <property type="term" value="C:membrane"/>
    <property type="evidence" value="ECO:0007669"/>
    <property type="project" value="UniProtKB-SubCell"/>
</dbReference>
<keyword evidence="4 10" id="KW-0812">Transmembrane</keyword>
<dbReference type="EC" id="1.2.1.84" evidence="10"/>
<organism evidence="13">
    <name type="scientific">Culicoides sonorensis</name>
    <name type="common">Biting midge</name>
    <dbReference type="NCBI Taxonomy" id="179676"/>
    <lineage>
        <taxon>Eukaryota</taxon>
        <taxon>Metazoa</taxon>
        <taxon>Ecdysozoa</taxon>
        <taxon>Arthropoda</taxon>
        <taxon>Hexapoda</taxon>
        <taxon>Insecta</taxon>
        <taxon>Pterygota</taxon>
        <taxon>Neoptera</taxon>
        <taxon>Endopterygota</taxon>
        <taxon>Diptera</taxon>
        <taxon>Nematocera</taxon>
        <taxon>Chironomoidea</taxon>
        <taxon>Ceratopogonidae</taxon>
        <taxon>Ceratopogoninae</taxon>
        <taxon>Culicoides</taxon>
        <taxon>Monoculicoides</taxon>
    </lineage>
</organism>
<dbReference type="Pfam" id="PF03015">
    <property type="entry name" value="Sterile"/>
    <property type="match status" value="1"/>
</dbReference>
<evidence type="ECO:0000256" key="6">
    <source>
        <dbReference type="ARBA" id="ARBA00022989"/>
    </source>
</evidence>
<dbReference type="FunFam" id="3.40.50.720:FF:000143">
    <property type="entry name" value="Fatty acyl-CoA reductase"/>
    <property type="match status" value="1"/>
</dbReference>
<dbReference type="Gene3D" id="3.40.50.720">
    <property type="entry name" value="NAD(P)-binding Rossmann-like Domain"/>
    <property type="match status" value="1"/>
</dbReference>
<keyword evidence="3 10" id="KW-0444">Lipid biosynthesis</keyword>
<sequence>MMNETEKSEIIQFFTGKHVLITGGTGFVGKVIVEKLLRSCPDISGVYLLVREKKGETPHQRFNNYTKHLVFSRVAKSNPKCFEKLRLIKGDVLEEGLGLDDDARRELVENVNVVFHCAATVKFTLPLKESIEFNVIGTYRLLELGKEMKNLVSFVHVSTAYSQEIGTITEERLYPTRHDPLNIIKMTEVLDEPCMELLRPDLMRGNHSNTYTYTKGLAEVLVSKYENVLPVVIARPAIILSSKNEPFTGYTEYKHGPNAVGLGGSYGIIRAMLCSNHNPTCYVPVDYVANATIAVAWDRAEKSRNIPTPFFNIVESETCIHWDKALETANAWLYEHPYSKMMWYPFGRNHENYLSFRIYTIFLHFIPALLIDFLLILFGRKPELFKLYKKADKGMYEYRHFTLNPWRFKNDHLKKLHERLSEIDKKEFDFNLWNMDWPAYIRTYAMGLRTYVGKEPPENIPKTKKLLKKLYILHCFTQIFLAALFAWFLWSFSTPIMEGMNFVVNSILPIKKNKFH</sequence>
<feature type="domain" description="Fatty acyl-CoA reductase C-terminal" evidence="11">
    <location>
        <begin position="363"/>
        <end position="455"/>
    </location>
</feature>
<reference evidence="13" key="1">
    <citation type="submission" date="2018-07" db="EMBL/GenBank/DDBJ databases">
        <authorList>
            <person name="Quirk P.G."/>
            <person name="Krulwich T.A."/>
        </authorList>
    </citation>
    <scope>NUCLEOTIDE SEQUENCE</scope>
</reference>
<comment type="similarity">
    <text evidence="2 10">Belongs to the fatty acyl-CoA reductase family.</text>
</comment>
<protein>
    <recommendedName>
        <fullName evidence="10">Fatty acyl-CoA reductase</fullName>
        <ecNumber evidence="10">1.2.1.84</ecNumber>
    </recommendedName>
</protein>
<comment type="subcellular location">
    <subcellularLocation>
        <location evidence="1">Membrane</location>
        <topology evidence="1">Multi-pass membrane protein</topology>
    </subcellularLocation>
</comment>
<dbReference type="GO" id="GO:0080019">
    <property type="term" value="F:alcohol-forming very long-chain fatty acyl-CoA reductase activity"/>
    <property type="evidence" value="ECO:0007669"/>
    <property type="project" value="InterPro"/>
</dbReference>
<dbReference type="InterPro" id="IPR036291">
    <property type="entry name" value="NAD(P)-bd_dom_sf"/>
</dbReference>
<dbReference type="PANTHER" id="PTHR11011:SF116">
    <property type="entry name" value="FATTY ACYL-COA REDUCTASE CG5065-RELATED"/>
    <property type="match status" value="1"/>
</dbReference>
<gene>
    <name evidence="13" type="primary">CSON006760</name>
</gene>
<dbReference type="CDD" id="cd09071">
    <property type="entry name" value="FAR_C"/>
    <property type="match status" value="1"/>
</dbReference>
<evidence type="ECO:0000256" key="3">
    <source>
        <dbReference type="ARBA" id="ARBA00022516"/>
    </source>
</evidence>
<evidence type="ECO:0000256" key="9">
    <source>
        <dbReference type="ARBA" id="ARBA00052530"/>
    </source>
</evidence>
<feature type="transmembrane region" description="Helical" evidence="10">
    <location>
        <begin position="358"/>
        <end position="379"/>
    </location>
</feature>
<comment type="function">
    <text evidence="10">Catalyzes the reduction of fatty acyl-CoA to fatty alcohols.</text>
</comment>
<evidence type="ECO:0000256" key="10">
    <source>
        <dbReference type="RuleBase" id="RU363097"/>
    </source>
</evidence>
<dbReference type="GO" id="GO:0035336">
    <property type="term" value="P:long-chain fatty-acyl-CoA metabolic process"/>
    <property type="evidence" value="ECO:0007669"/>
    <property type="project" value="TreeGrafter"/>
</dbReference>
<dbReference type="AlphaFoldDB" id="A0A336MZ53"/>
<evidence type="ECO:0000313" key="13">
    <source>
        <dbReference type="EMBL" id="SSX33657.1"/>
    </source>
</evidence>
<feature type="domain" description="Thioester reductase (TE)" evidence="12">
    <location>
        <begin position="21"/>
        <end position="292"/>
    </location>
</feature>
<evidence type="ECO:0000256" key="5">
    <source>
        <dbReference type="ARBA" id="ARBA00022857"/>
    </source>
</evidence>
<dbReference type="PANTHER" id="PTHR11011">
    <property type="entry name" value="MALE STERILITY PROTEIN 2-RELATED"/>
    <property type="match status" value="1"/>
</dbReference>
<accession>A0A336MZ53</accession>
<keyword evidence="10" id="KW-0560">Oxidoreductase</keyword>
<evidence type="ECO:0000256" key="2">
    <source>
        <dbReference type="ARBA" id="ARBA00005928"/>
    </source>
</evidence>
<dbReference type="VEuPathDB" id="VectorBase:CSON006760"/>
<dbReference type="CDD" id="cd05236">
    <property type="entry name" value="FAR-N_SDR_e"/>
    <property type="match status" value="1"/>
</dbReference>
<comment type="catalytic activity">
    <reaction evidence="9 10">
        <text>a long-chain fatty acyl-CoA + 2 NADPH + 2 H(+) = a long-chain primary fatty alcohol + 2 NADP(+) + CoA</text>
        <dbReference type="Rhea" id="RHEA:52716"/>
        <dbReference type="ChEBI" id="CHEBI:15378"/>
        <dbReference type="ChEBI" id="CHEBI:57287"/>
        <dbReference type="ChEBI" id="CHEBI:57783"/>
        <dbReference type="ChEBI" id="CHEBI:58349"/>
        <dbReference type="ChEBI" id="CHEBI:77396"/>
        <dbReference type="ChEBI" id="CHEBI:83139"/>
        <dbReference type="EC" id="1.2.1.84"/>
    </reaction>
</comment>
<evidence type="ECO:0000256" key="4">
    <source>
        <dbReference type="ARBA" id="ARBA00022692"/>
    </source>
</evidence>
<name>A0A336MZ53_CULSO</name>
<proteinExistence type="inferred from homology"/>
<dbReference type="InterPro" id="IPR013120">
    <property type="entry name" value="FAR_NAD-bd"/>
</dbReference>
<feature type="transmembrane region" description="Helical" evidence="10">
    <location>
        <begin position="470"/>
        <end position="490"/>
    </location>
</feature>
<keyword evidence="7 10" id="KW-0443">Lipid metabolism</keyword>
<evidence type="ECO:0000259" key="12">
    <source>
        <dbReference type="Pfam" id="PF07993"/>
    </source>
</evidence>
<evidence type="ECO:0000259" key="11">
    <source>
        <dbReference type="Pfam" id="PF03015"/>
    </source>
</evidence>
<dbReference type="Pfam" id="PF07993">
    <property type="entry name" value="NAD_binding_4"/>
    <property type="match status" value="1"/>
</dbReference>
<dbReference type="GO" id="GO:0102965">
    <property type="term" value="F:alcohol-forming long-chain fatty acyl-CoA reductase activity"/>
    <property type="evidence" value="ECO:0007669"/>
    <property type="project" value="UniProtKB-EC"/>
</dbReference>
<evidence type="ECO:0000256" key="1">
    <source>
        <dbReference type="ARBA" id="ARBA00004141"/>
    </source>
</evidence>
<keyword evidence="6 10" id="KW-1133">Transmembrane helix</keyword>
<keyword evidence="8 10" id="KW-0472">Membrane</keyword>